<reference evidence="5 6" key="1">
    <citation type="submission" date="2019-12" db="EMBL/GenBank/DDBJ databases">
        <authorList>
            <person name="Alioto T."/>
            <person name="Alioto T."/>
            <person name="Gomez Garrido J."/>
        </authorList>
    </citation>
    <scope>NUCLEOTIDE SEQUENCE [LARGE SCALE GENOMIC DNA]</scope>
</reference>
<organism evidence="5 6">
    <name type="scientific">Olea europaea subsp. europaea</name>
    <dbReference type="NCBI Taxonomy" id="158383"/>
    <lineage>
        <taxon>Eukaryota</taxon>
        <taxon>Viridiplantae</taxon>
        <taxon>Streptophyta</taxon>
        <taxon>Embryophyta</taxon>
        <taxon>Tracheophyta</taxon>
        <taxon>Spermatophyta</taxon>
        <taxon>Magnoliopsida</taxon>
        <taxon>eudicotyledons</taxon>
        <taxon>Gunneridae</taxon>
        <taxon>Pentapetalae</taxon>
        <taxon>asterids</taxon>
        <taxon>lamiids</taxon>
        <taxon>Lamiales</taxon>
        <taxon>Oleaceae</taxon>
        <taxon>Oleeae</taxon>
        <taxon>Olea</taxon>
    </lineage>
</organism>
<dbReference type="InterPro" id="IPR001360">
    <property type="entry name" value="Glyco_hydro_1"/>
</dbReference>
<proteinExistence type="inferred from homology"/>
<evidence type="ECO:0000313" key="5">
    <source>
        <dbReference type="EMBL" id="CAA3014440.1"/>
    </source>
</evidence>
<dbReference type="PANTHER" id="PTHR10353">
    <property type="entry name" value="GLYCOSYL HYDROLASE"/>
    <property type="match status" value="1"/>
</dbReference>
<accession>A0A8S0UAC0</accession>
<dbReference type="PRINTS" id="PR00131">
    <property type="entry name" value="GLHYDRLASE1"/>
</dbReference>
<dbReference type="EMBL" id="CACTIH010007488">
    <property type="protein sequence ID" value="CAA3014440.1"/>
    <property type="molecule type" value="Genomic_DNA"/>
</dbReference>
<dbReference type="GO" id="GO:0008422">
    <property type="term" value="F:beta-glucosidase activity"/>
    <property type="evidence" value="ECO:0007669"/>
    <property type="project" value="TreeGrafter"/>
</dbReference>
<keyword evidence="3" id="KW-0326">Glycosidase</keyword>
<dbReference type="Pfam" id="PF00232">
    <property type="entry name" value="Glyco_hydro_1"/>
    <property type="match status" value="1"/>
</dbReference>
<evidence type="ECO:0000313" key="6">
    <source>
        <dbReference type="Proteomes" id="UP000594638"/>
    </source>
</evidence>
<evidence type="ECO:0000256" key="1">
    <source>
        <dbReference type="ARBA" id="ARBA00010838"/>
    </source>
</evidence>
<dbReference type="FunFam" id="3.20.20.80:FF:000041">
    <property type="entry name" value="Beta-glucosidase 7"/>
    <property type="match status" value="1"/>
</dbReference>
<dbReference type="AlphaFoldDB" id="A0A8S0UAC0"/>
<dbReference type="OrthoDB" id="65569at2759"/>
<evidence type="ECO:0000256" key="4">
    <source>
        <dbReference type="RuleBase" id="RU003690"/>
    </source>
</evidence>
<keyword evidence="2" id="KW-0378">Hydrolase</keyword>
<evidence type="ECO:0000256" key="3">
    <source>
        <dbReference type="ARBA" id="ARBA00023295"/>
    </source>
</evidence>
<gene>
    <name evidence="5" type="ORF">OLEA9_A117365</name>
</gene>
<protein>
    <submittedName>
        <fullName evidence="5">Beta-glucosidase-like</fullName>
    </submittedName>
</protein>
<comment type="caution">
    <text evidence="5">The sequence shown here is derived from an EMBL/GenBank/DDBJ whole genome shotgun (WGS) entry which is preliminary data.</text>
</comment>
<sequence>MDVQSNYVMIGNSQPFLDYQTARSTQNKMKRSDFPEDFTFGAGTSCFQIEGAWNVGGKTKSIWDVFSMTKPGNIADGSNGCVAADQYNMFRDDVALIKKVGLDSYKFSISWSRILPGTEGVRYYSDLIDALLAAGIQPSITLFHWDVPQCLEDEYGGFLSRKIVKDFSEYAEVCFWEFGDRVKNWYTTNEAWSFSVQGYATGLFAPGRGRPLEAITEKERQKRTRFQRSVNLPNCIIDAGNPGTEPYIVGHNLILSHAHAVDIYRRKFQESQGGRIGMINCTFWYEPLTDSEEDRAAAARELDFVLGWFVEPLVTGEYPESMINNVGERLPKFTPEEENLVKGSYDYLGINYYTTNYISNDTTTPTTDSYLTDARTIASIERNGVPIGAKAGSDWLYVVPWGIYKLLLEIKNRYNEPIIYITENGMDDVNNKALNVAQSLSDKMRIDYHNDHLYYIKQAIKQGVNVRGYYLWSMFDNFEWISGYTSRFGIIYVDFDDGVTSRYPKDSAIWWKNFLSKKATPLKKQTEDQYEEGRKRLRRS</sequence>
<keyword evidence="6" id="KW-1185">Reference proteome</keyword>
<comment type="similarity">
    <text evidence="1 4">Belongs to the glycosyl hydrolase 1 family.</text>
</comment>
<dbReference type="InterPro" id="IPR017853">
    <property type="entry name" value="GH"/>
</dbReference>
<dbReference type="Gramene" id="OE9A117365T3">
    <property type="protein sequence ID" value="OE9A117365C3"/>
    <property type="gene ID" value="OE9A117365"/>
</dbReference>
<dbReference type="Gene3D" id="3.20.20.80">
    <property type="entry name" value="Glycosidases"/>
    <property type="match status" value="1"/>
</dbReference>
<name>A0A8S0UAC0_OLEEU</name>
<dbReference type="PANTHER" id="PTHR10353:SF137">
    <property type="entry name" value="MYROSINASE 3-RELATED"/>
    <property type="match status" value="1"/>
</dbReference>
<dbReference type="Proteomes" id="UP000594638">
    <property type="component" value="Unassembled WGS sequence"/>
</dbReference>
<dbReference type="SUPFAM" id="SSF51445">
    <property type="entry name" value="(Trans)glycosidases"/>
    <property type="match status" value="1"/>
</dbReference>
<evidence type="ECO:0000256" key="2">
    <source>
        <dbReference type="ARBA" id="ARBA00022801"/>
    </source>
</evidence>
<dbReference type="GO" id="GO:0005975">
    <property type="term" value="P:carbohydrate metabolic process"/>
    <property type="evidence" value="ECO:0007669"/>
    <property type="project" value="InterPro"/>
</dbReference>